<evidence type="ECO:0000256" key="4">
    <source>
        <dbReference type="ARBA" id="ARBA00023136"/>
    </source>
</evidence>
<proteinExistence type="predicted"/>
<feature type="transmembrane region" description="Helical" evidence="6">
    <location>
        <begin position="252"/>
        <end position="272"/>
    </location>
</feature>
<dbReference type="STRING" id="930991.A0A0D0DH21"/>
<evidence type="ECO:0000256" key="2">
    <source>
        <dbReference type="ARBA" id="ARBA00022692"/>
    </source>
</evidence>
<reference evidence="7 8" key="1">
    <citation type="submission" date="2014-04" db="EMBL/GenBank/DDBJ databases">
        <authorList>
            <consortium name="DOE Joint Genome Institute"/>
            <person name="Kuo A."/>
            <person name="Kohler A."/>
            <person name="Jargeat P."/>
            <person name="Nagy L.G."/>
            <person name="Floudas D."/>
            <person name="Copeland A."/>
            <person name="Barry K.W."/>
            <person name="Cichocki N."/>
            <person name="Veneault-Fourrey C."/>
            <person name="LaButti K."/>
            <person name="Lindquist E.A."/>
            <person name="Lipzen A."/>
            <person name="Lundell T."/>
            <person name="Morin E."/>
            <person name="Murat C."/>
            <person name="Sun H."/>
            <person name="Tunlid A."/>
            <person name="Henrissat B."/>
            <person name="Grigoriev I.V."/>
            <person name="Hibbett D.S."/>
            <person name="Martin F."/>
            <person name="Nordberg H.P."/>
            <person name="Cantor M.N."/>
            <person name="Hua S.X."/>
        </authorList>
    </citation>
    <scope>NUCLEOTIDE SEQUENCE [LARGE SCALE GENOMIC DNA]</scope>
    <source>
        <strain evidence="7 8">Ve08.2h10</strain>
    </source>
</reference>
<dbReference type="HOGENOM" id="CLU_357592_0_0_1"/>
<feature type="transmembrane region" description="Helical" evidence="6">
    <location>
        <begin position="139"/>
        <end position="160"/>
    </location>
</feature>
<evidence type="ECO:0000313" key="7">
    <source>
        <dbReference type="EMBL" id="KIK80659.1"/>
    </source>
</evidence>
<dbReference type="EMBL" id="KN825965">
    <property type="protein sequence ID" value="KIK80659.1"/>
    <property type="molecule type" value="Genomic_DNA"/>
</dbReference>
<dbReference type="Gene3D" id="1.20.1070.10">
    <property type="entry name" value="Rhodopsin 7-helix transmembrane proteins"/>
    <property type="match status" value="1"/>
</dbReference>
<evidence type="ECO:0000313" key="8">
    <source>
        <dbReference type="Proteomes" id="UP000054538"/>
    </source>
</evidence>
<evidence type="ECO:0000256" key="1">
    <source>
        <dbReference type="ARBA" id="ARBA00004141"/>
    </source>
</evidence>
<keyword evidence="4 6" id="KW-0472">Membrane</keyword>
<evidence type="ECO:0000256" key="6">
    <source>
        <dbReference type="SAM" id="Phobius"/>
    </source>
</evidence>
<feature type="transmembrane region" description="Helical" evidence="6">
    <location>
        <begin position="67"/>
        <end position="87"/>
    </location>
</feature>
<feature type="transmembrane region" description="Helical" evidence="6">
    <location>
        <begin position="17"/>
        <end position="37"/>
    </location>
</feature>
<dbReference type="InParanoid" id="A0A0D0DH21"/>
<dbReference type="AlphaFoldDB" id="A0A0D0DH21"/>
<name>A0A0D0DH21_9AGAM</name>
<feature type="region of interest" description="Disordered" evidence="5">
    <location>
        <begin position="366"/>
        <end position="387"/>
    </location>
</feature>
<reference evidence="8" key="2">
    <citation type="submission" date="2015-01" db="EMBL/GenBank/DDBJ databases">
        <title>Evolutionary Origins and Diversification of the Mycorrhizal Mutualists.</title>
        <authorList>
            <consortium name="DOE Joint Genome Institute"/>
            <consortium name="Mycorrhizal Genomics Consortium"/>
            <person name="Kohler A."/>
            <person name="Kuo A."/>
            <person name="Nagy L.G."/>
            <person name="Floudas D."/>
            <person name="Copeland A."/>
            <person name="Barry K.W."/>
            <person name="Cichocki N."/>
            <person name="Veneault-Fourrey C."/>
            <person name="LaButti K."/>
            <person name="Lindquist E.A."/>
            <person name="Lipzen A."/>
            <person name="Lundell T."/>
            <person name="Morin E."/>
            <person name="Murat C."/>
            <person name="Riley R."/>
            <person name="Ohm R."/>
            <person name="Sun H."/>
            <person name="Tunlid A."/>
            <person name="Henrissat B."/>
            <person name="Grigoriev I.V."/>
            <person name="Hibbett D.S."/>
            <person name="Martin F."/>
        </authorList>
    </citation>
    <scope>NUCLEOTIDE SEQUENCE [LARGE SCALE GENOMIC DNA]</scope>
    <source>
        <strain evidence="8">Ve08.2h10</strain>
    </source>
</reference>
<feature type="transmembrane region" description="Helical" evidence="6">
    <location>
        <begin position="190"/>
        <end position="212"/>
    </location>
</feature>
<dbReference type="Proteomes" id="UP000054538">
    <property type="component" value="Unassembled WGS sequence"/>
</dbReference>
<organism evidence="7 8">
    <name type="scientific">Paxillus rubicundulus Ve08.2h10</name>
    <dbReference type="NCBI Taxonomy" id="930991"/>
    <lineage>
        <taxon>Eukaryota</taxon>
        <taxon>Fungi</taxon>
        <taxon>Dikarya</taxon>
        <taxon>Basidiomycota</taxon>
        <taxon>Agaricomycotina</taxon>
        <taxon>Agaricomycetes</taxon>
        <taxon>Agaricomycetidae</taxon>
        <taxon>Boletales</taxon>
        <taxon>Paxilineae</taxon>
        <taxon>Paxillaceae</taxon>
        <taxon>Paxillus</taxon>
    </lineage>
</organism>
<feature type="transmembrane region" description="Helical" evidence="6">
    <location>
        <begin position="107"/>
        <end position="127"/>
    </location>
</feature>
<evidence type="ECO:0008006" key="9">
    <source>
        <dbReference type="Google" id="ProtNLM"/>
    </source>
</evidence>
<sequence length="810" mass="87841">MSTVMTFEPLSSAQSRGLIIVAVFALLSALALTFIAFRTIRLVIIPVIQGHNNTYRAPENLFSRTQLGHYAASLVFSNAFISAAGLIEFSWVSRSGLSQGLLCSTQAVLMQIGIWSTCFFMVALGLHTCNSLVFRIRQVTWLSSVVVAIGWTIAFVSALAPMKNNNLYGPTGISCSITSAYPTEIFVLEALPIILGAVLSAVIYSLIYLVLYGNLSTNGGLRFNIKPQGRWSALHGFEEYHRFIGAIAQTMFWYPFAFTFFLLPFCLTHLLMYNGNPVSYALDAFAHVCCVMLGFVNVGLLYNTFRVISPVFHGPPNINVVVQTEDTFGNDTFDESPVLPQPAYMSKGPVIPLYQANDQLRNCMPSLHQHSRSSSESSTNSSTQLLSIKRKSSKYNKMRIRQPNHLPPLPSFNIVPPAEPSLQLDVANGSISRRSSGKGRELRITLPPMSEAEAPSPPLVTVSLTPAPRSPCPAGAEFQREPPIKAFKRLSRHTTEAFGKIGKKSSFKFKAPSALNLPPIPASPSLLYTREVTNKSATIAVRLGLPVSSRTEAFGTEAFGFAAPHSASIRPLPSANIPVRKLDKGKGKAPAPPATPMPRISVTSLSPSSIRLLPRLPDSFSEGSSSSYQSDSRSSVSSFTSENSSAAVDSDSEYSPETQHSSAISGTRPLPSTPRTDYSEEGITDSEPSFPPPTLKRANTPQSRRTTMSSVWSQDSAYTTSQPPDVEAYLAYQQLVPNAIMSGMMQGNQASINSVLGKQVAPAGPRVAPTRRRRPVKAASKLSVRFAQALKSPKSPRGFTMVFAPNDSAV</sequence>
<feature type="compositionally biased region" description="Polar residues" evidence="5">
    <location>
        <begin position="697"/>
        <end position="721"/>
    </location>
</feature>
<accession>A0A0D0DH21</accession>
<keyword evidence="3 6" id="KW-1133">Transmembrane helix</keyword>
<dbReference type="OrthoDB" id="100006at2759"/>
<keyword evidence="2 6" id="KW-0812">Transmembrane</keyword>
<feature type="region of interest" description="Disordered" evidence="5">
    <location>
        <begin position="570"/>
        <end position="721"/>
    </location>
</feature>
<dbReference type="CDD" id="cd00637">
    <property type="entry name" value="7tm_classA_rhodopsin-like"/>
    <property type="match status" value="1"/>
</dbReference>
<feature type="compositionally biased region" description="Low complexity" evidence="5">
    <location>
        <begin position="604"/>
        <end position="645"/>
    </location>
</feature>
<keyword evidence="8" id="KW-1185">Reference proteome</keyword>
<evidence type="ECO:0000256" key="3">
    <source>
        <dbReference type="ARBA" id="ARBA00022989"/>
    </source>
</evidence>
<dbReference type="GO" id="GO:0004930">
    <property type="term" value="F:G protein-coupled receptor activity"/>
    <property type="evidence" value="ECO:0007669"/>
    <property type="project" value="TreeGrafter"/>
</dbReference>
<dbReference type="GO" id="GO:0007189">
    <property type="term" value="P:adenylate cyclase-activating G protein-coupled receptor signaling pathway"/>
    <property type="evidence" value="ECO:0007669"/>
    <property type="project" value="TreeGrafter"/>
</dbReference>
<protein>
    <recommendedName>
        <fullName evidence="9">Glucose receptor Git3 N-terminal domain-containing protein</fullName>
    </recommendedName>
</protein>
<dbReference type="PANTHER" id="PTHR23112:SF37">
    <property type="entry name" value="G PROTEIN-COUPLED RECEPTOR GPR1"/>
    <property type="match status" value="1"/>
</dbReference>
<evidence type="ECO:0000256" key="5">
    <source>
        <dbReference type="SAM" id="MobiDB-lite"/>
    </source>
</evidence>
<feature type="compositionally biased region" description="Polar residues" evidence="5">
    <location>
        <begin position="653"/>
        <end position="665"/>
    </location>
</feature>
<comment type="subcellular location">
    <subcellularLocation>
        <location evidence="1">Membrane</location>
        <topology evidence="1">Multi-pass membrane protein</topology>
    </subcellularLocation>
</comment>
<gene>
    <name evidence="7" type="ORF">PAXRUDRAFT_833394</name>
</gene>
<dbReference type="PANTHER" id="PTHR23112">
    <property type="entry name" value="G PROTEIN-COUPLED RECEPTOR 157-RELATED"/>
    <property type="match status" value="1"/>
</dbReference>
<dbReference type="GO" id="GO:0005886">
    <property type="term" value="C:plasma membrane"/>
    <property type="evidence" value="ECO:0007669"/>
    <property type="project" value="TreeGrafter"/>
</dbReference>